<dbReference type="PROSITE" id="PS00444">
    <property type="entry name" value="POLYPRENYL_SYNTHASE_2"/>
    <property type="match status" value="1"/>
</dbReference>
<dbReference type="PANTHER" id="PTHR12001">
    <property type="entry name" value="GERANYLGERANYL PYROPHOSPHATE SYNTHASE"/>
    <property type="match status" value="1"/>
</dbReference>
<evidence type="ECO:0000256" key="5">
    <source>
        <dbReference type="ARBA" id="ARBA00023229"/>
    </source>
</evidence>
<dbReference type="EMBL" id="PVWQ01000004">
    <property type="protein sequence ID" value="RDW83563.1"/>
    <property type="molecule type" value="Genomic_DNA"/>
</dbReference>
<evidence type="ECO:0000313" key="12">
    <source>
        <dbReference type="Proteomes" id="UP000256690"/>
    </source>
</evidence>
<sequence>MAQQTYLKDPDTTSFVVPRSTPDMAGFCHNYELRRHRHEHKANEGSLRLRADWENTIGPIERWGSCNPWEGHFGSVVLPFCRPERLAILCYIFEYAFLYDNVVESAARSTLNMDTDNIALDETEYRTVRSVLGTKQIQSKMLLELLSIDAPCAEVVIDSWKTMISTTAKQDKKRVFDNLEEYVDYRIIDTGAPFVDMLMRFGMGILLGKEEQKMIEPLVKPCYAALGLANDYFSFDIEWEEFQAETDKETMTNAVWLFMQWEGLDVEEAKERVREVTNGYEQQYLRNIEEFEKTHGTDMPHVVEYLKAEGYQIPGNVAWSLRCPRYHPQLIEDAAKLLDQDIITSTLPEKKPSGHHESRSRTHSDSDLSDASPTFWSGSDRSSIRSSVSSSSDMHEKPAESVTLGDEHLLGPAEYIASLPSKGVREAFIDALNVWLVLPDHRVNQLKSIAATLHNASLMLDDIEDHSPLRRGRPATHMIFGAEQTINSANYLLIDVMQKVRELEDPKCMDIYIEEMRNLFVGQSFDLYWTRNGECPDEEEYLAMIRQKTGGLFRLLTRLMGQVAPVQKGLDTQLSTLSNTLGEFFQIRDDYKNLSDEYTGQKGFCEDLDECKFSYPLIHALRTQPKNVQLRGILQQSRSAGGLDVPMKETVLSHLRDAGSLVYTEKKMRDLMERITDGVVEIENKSGVSNWVVRLLIHRLKV</sequence>
<evidence type="ECO:0000256" key="3">
    <source>
        <dbReference type="ARBA" id="ARBA00022723"/>
    </source>
</evidence>
<comment type="caution">
    <text evidence="11">The sequence shown here is derived from an EMBL/GenBank/DDBJ whole genome shotgun (WGS) entry which is preliminary data.</text>
</comment>
<dbReference type="GO" id="GO:0004659">
    <property type="term" value="F:prenyltransferase activity"/>
    <property type="evidence" value="ECO:0007669"/>
    <property type="project" value="InterPro"/>
</dbReference>
<keyword evidence="2" id="KW-0808">Transferase</keyword>
<keyword evidence="6" id="KW-0456">Lyase</keyword>
<comment type="similarity">
    <text evidence="8">In the C-terminal section; belongs to the FPP/GGPP synthase family.</text>
</comment>
<keyword evidence="12" id="KW-1185">Reference proteome</keyword>
<comment type="pathway">
    <text evidence="1">Secondary metabolite biosynthesis; terpenoid biosynthesis.</text>
</comment>
<dbReference type="Gene3D" id="1.10.600.10">
    <property type="entry name" value="Farnesyl Diphosphate Synthase"/>
    <property type="match status" value="2"/>
</dbReference>
<feature type="compositionally biased region" description="Basic and acidic residues" evidence="10">
    <location>
        <begin position="393"/>
        <end position="404"/>
    </location>
</feature>
<dbReference type="InterPro" id="IPR008949">
    <property type="entry name" value="Isoprenoid_synthase_dom_sf"/>
</dbReference>
<dbReference type="InterPro" id="IPR000092">
    <property type="entry name" value="Polyprenyl_synt"/>
</dbReference>
<gene>
    <name evidence="11" type="ORF">DSM5745_03889</name>
</gene>
<dbReference type="Pfam" id="PF19086">
    <property type="entry name" value="Terpene_syn_C_2"/>
    <property type="match status" value="1"/>
</dbReference>
<keyword evidence="5" id="KW-0414">Isoprene biosynthesis</keyword>
<organism evidence="11 12">
    <name type="scientific">Aspergillus mulundensis</name>
    <dbReference type="NCBI Taxonomy" id="1810919"/>
    <lineage>
        <taxon>Eukaryota</taxon>
        <taxon>Fungi</taxon>
        <taxon>Dikarya</taxon>
        <taxon>Ascomycota</taxon>
        <taxon>Pezizomycotina</taxon>
        <taxon>Eurotiomycetes</taxon>
        <taxon>Eurotiomycetidae</taxon>
        <taxon>Eurotiales</taxon>
        <taxon>Aspergillaceae</taxon>
        <taxon>Aspergillus</taxon>
        <taxon>Aspergillus subgen. Nidulantes</taxon>
    </lineage>
</organism>
<dbReference type="GO" id="GO:0043386">
    <property type="term" value="P:mycotoxin biosynthetic process"/>
    <property type="evidence" value="ECO:0007669"/>
    <property type="project" value="UniProtKB-ARBA"/>
</dbReference>
<dbReference type="PANTHER" id="PTHR12001:SF72">
    <property type="entry name" value="THIJ_PFPI FAMILY PROTEIN (AFU_ORTHOLOGUE AFUA_3G01210)-RELATED"/>
    <property type="match status" value="1"/>
</dbReference>
<dbReference type="GeneID" id="38114259"/>
<dbReference type="Proteomes" id="UP000256690">
    <property type="component" value="Unassembled WGS sequence"/>
</dbReference>
<keyword evidence="4" id="KW-0460">Magnesium</keyword>
<dbReference type="GO" id="GO:0016829">
    <property type="term" value="F:lyase activity"/>
    <property type="evidence" value="ECO:0007669"/>
    <property type="project" value="UniProtKB-KW"/>
</dbReference>
<protein>
    <submittedName>
        <fullName evidence="11">Variediene synthase</fullName>
    </submittedName>
</protein>
<dbReference type="RefSeq" id="XP_026604901.1">
    <property type="nucleotide sequence ID" value="XM_026745905.1"/>
</dbReference>
<proteinExistence type="inferred from homology"/>
<dbReference type="Pfam" id="PF00348">
    <property type="entry name" value="polyprenyl_synt"/>
    <property type="match status" value="1"/>
</dbReference>
<dbReference type="InterPro" id="IPR033749">
    <property type="entry name" value="Polyprenyl_synt_CS"/>
</dbReference>
<dbReference type="SFLD" id="SFLDS00005">
    <property type="entry name" value="Isoprenoid_Synthase_Type_I"/>
    <property type="match status" value="1"/>
</dbReference>
<dbReference type="STRING" id="1810919.A0A3D8SBB8"/>
<comment type="similarity">
    <text evidence="9">In the N-terminal section; belongs to the terpene synthase family.</text>
</comment>
<dbReference type="SUPFAM" id="SSF48576">
    <property type="entry name" value="Terpenoid synthases"/>
    <property type="match status" value="2"/>
</dbReference>
<dbReference type="AlphaFoldDB" id="A0A3D8SBB8"/>
<accession>A0A3D8SBB8</accession>
<evidence type="ECO:0000313" key="11">
    <source>
        <dbReference type="EMBL" id="RDW83563.1"/>
    </source>
</evidence>
<evidence type="ECO:0000256" key="4">
    <source>
        <dbReference type="ARBA" id="ARBA00022842"/>
    </source>
</evidence>
<evidence type="ECO:0000256" key="7">
    <source>
        <dbReference type="ARBA" id="ARBA00023268"/>
    </source>
</evidence>
<dbReference type="GO" id="GO:0046872">
    <property type="term" value="F:metal ion binding"/>
    <property type="evidence" value="ECO:0007669"/>
    <property type="project" value="UniProtKB-KW"/>
</dbReference>
<feature type="compositionally biased region" description="Basic and acidic residues" evidence="10">
    <location>
        <begin position="348"/>
        <end position="366"/>
    </location>
</feature>
<feature type="compositionally biased region" description="Low complexity" evidence="10">
    <location>
        <begin position="377"/>
        <end position="392"/>
    </location>
</feature>
<dbReference type="PROSITE" id="PS00723">
    <property type="entry name" value="POLYPRENYL_SYNTHASE_1"/>
    <property type="match status" value="1"/>
</dbReference>
<name>A0A3D8SBB8_9EURO</name>
<evidence type="ECO:0000256" key="10">
    <source>
        <dbReference type="SAM" id="MobiDB-lite"/>
    </source>
</evidence>
<dbReference type="CDD" id="cd00685">
    <property type="entry name" value="Trans_IPPS_HT"/>
    <property type="match status" value="1"/>
</dbReference>
<feature type="region of interest" description="Disordered" evidence="10">
    <location>
        <begin position="346"/>
        <end position="404"/>
    </location>
</feature>
<dbReference type="GO" id="GO:0046165">
    <property type="term" value="P:alcohol biosynthetic process"/>
    <property type="evidence" value="ECO:0007669"/>
    <property type="project" value="UniProtKB-ARBA"/>
</dbReference>
<reference evidence="11 12" key="1">
    <citation type="journal article" date="2018" name="IMA Fungus">
        <title>IMA Genome-F 9: Draft genome sequence of Annulohypoxylon stygium, Aspergillus mulundensis, Berkeleyomyces basicola (syn. Thielaviopsis basicola), Ceratocystis smalleyi, two Cercospora beticola strains, Coleophoma cylindrospora, Fusarium fracticaudum, Phialophora cf. hyalina, and Morchella septimelata.</title>
        <authorList>
            <person name="Wingfield B.D."/>
            <person name="Bills G.F."/>
            <person name="Dong Y."/>
            <person name="Huang W."/>
            <person name="Nel W.J."/>
            <person name="Swalarsk-Parry B.S."/>
            <person name="Vaghefi N."/>
            <person name="Wilken P.M."/>
            <person name="An Z."/>
            <person name="de Beer Z.W."/>
            <person name="De Vos L."/>
            <person name="Chen L."/>
            <person name="Duong T.A."/>
            <person name="Gao Y."/>
            <person name="Hammerbacher A."/>
            <person name="Kikkert J.R."/>
            <person name="Li Y."/>
            <person name="Li H."/>
            <person name="Li K."/>
            <person name="Li Q."/>
            <person name="Liu X."/>
            <person name="Ma X."/>
            <person name="Naidoo K."/>
            <person name="Pethybridge S.J."/>
            <person name="Sun J."/>
            <person name="Steenkamp E.T."/>
            <person name="van der Nest M.A."/>
            <person name="van Wyk S."/>
            <person name="Wingfield M.J."/>
            <person name="Xiong C."/>
            <person name="Yue Q."/>
            <person name="Zhang X."/>
        </authorList>
    </citation>
    <scope>NUCLEOTIDE SEQUENCE [LARGE SCALE GENOMIC DNA]</scope>
    <source>
        <strain evidence="11 12">DSM 5745</strain>
    </source>
</reference>
<evidence type="ECO:0000256" key="6">
    <source>
        <dbReference type="ARBA" id="ARBA00023239"/>
    </source>
</evidence>
<keyword evidence="7" id="KW-0511">Multifunctional enzyme</keyword>
<evidence type="ECO:0000256" key="9">
    <source>
        <dbReference type="ARBA" id="ARBA00038372"/>
    </source>
</evidence>
<dbReference type="OrthoDB" id="6921389at2759"/>
<dbReference type="GO" id="GO:0008299">
    <property type="term" value="P:isoprenoid biosynthetic process"/>
    <property type="evidence" value="ECO:0007669"/>
    <property type="project" value="UniProtKB-KW"/>
</dbReference>
<evidence type="ECO:0000256" key="8">
    <source>
        <dbReference type="ARBA" id="ARBA00038363"/>
    </source>
</evidence>
<evidence type="ECO:0000256" key="1">
    <source>
        <dbReference type="ARBA" id="ARBA00004721"/>
    </source>
</evidence>
<evidence type="ECO:0000256" key="2">
    <source>
        <dbReference type="ARBA" id="ARBA00022679"/>
    </source>
</evidence>
<keyword evidence="3" id="KW-0479">Metal-binding</keyword>